<comment type="caution">
    <text evidence="6">The sequence shown here is derived from an EMBL/GenBank/DDBJ whole genome shotgun (WGS) entry which is preliminary data.</text>
</comment>
<name>A0A149UUQ6_9PROT</name>
<dbReference type="SUPFAM" id="SSF48435">
    <property type="entry name" value="Bacterial muramidases"/>
    <property type="match status" value="1"/>
</dbReference>
<evidence type="ECO:0000256" key="3">
    <source>
        <dbReference type="ARBA" id="ARBA00022729"/>
    </source>
</evidence>
<feature type="chain" id="PRO_5007556673" evidence="4">
    <location>
        <begin position="36"/>
        <end position="652"/>
    </location>
</feature>
<evidence type="ECO:0000313" key="7">
    <source>
        <dbReference type="Proteomes" id="UP000075312"/>
    </source>
</evidence>
<dbReference type="RefSeq" id="WP_062142135.1">
    <property type="nucleotide sequence ID" value="NZ_LHZY01000018.1"/>
</dbReference>
<gene>
    <name evidence="6" type="ORF">AD952_07830</name>
</gene>
<dbReference type="EMBL" id="LHZY01000018">
    <property type="protein sequence ID" value="KXV71680.1"/>
    <property type="molecule type" value="Genomic_DNA"/>
</dbReference>
<dbReference type="PANTHER" id="PTHR37423">
    <property type="entry name" value="SOLUBLE LYTIC MUREIN TRANSGLYCOSYLASE-RELATED"/>
    <property type="match status" value="1"/>
</dbReference>
<reference evidence="6 7" key="1">
    <citation type="submission" date="2015-06" db="EMBL/GenBank/DDBJ databases">
        <title>Improved classification and identification of acetic acid bacteria using matrix-assisted laser desorption/ionization time-of-flight mass spectrometry; Gluconobacter nephelii and Gluconobacter uchimurae are later heterotypic synonyms of Gluconobacter japonicus and Gluconobacter oxydans, respectively.</title>
        <authorList>
            <person name="Li L."/>
            <person name="Cleenwerck I."/>
            <person name="De Vuyst L."/>
            <person name="Vandamme P."/>
        </authorList>
    </citation>
    <scope>NUCLEOTIDE SEQUENCE [LARGE SCALE GENOMIC DNA]</scope>
    <source>
        <strain evidence="6 7">LMG 1608</strain>
    </source>
</reference>
<dbReference type="CDD" id="cd13401">
    <property type="entry name" value="Slt70-like"/>
    <property type="match status" value="1"/>
</dbReference>
<evidence type="ECO:0000256" key="1">
    <source>
        <dbReference type="ARBA" id="ARBA00007734"/>
    </source>
</evidence>
<dbReference type="InterPro" id="IPR008258">
    <property type="entry name" value="Transglycosylase_SLT_dom_1"/>
</dbReference>
<accession>A0A149UUQ6</accession>
<dbReference type="GO" id="GO:0004553">
    <property type="term" value="F:hydrolase activity, hydrolyzing O-glycosyl compounds"/>
    <property type="evidence" value="ECO:0007669"/>
    <property type="project" value="InterPro"/>
</dbReference>
<dbReference type="InterPro" id="IPR000189">
    <property type="entry name" value="Transglyc_AS"/>
</dbReference>
<evidence type="ECO:0000256" key="2">
    <source>
        <dbReference type="ARBA" id="ARBA00009387"/>
    </source>
</evidence>
<dbReference type="PANTHER" id="PTHR37423:SF2">
    <property type="entry name" value="MEMBRANE-BOUND LYTIC MUREIN TRANSGLYCOSYLASE C"/>
    <property type="match status" value="1"/>
</dbReference>
<evidence type="ECO:0000313" key="6">
    <source>
        <dbReference type="EMBL" id="KXV71680.1"/>
    </source>
</evidence>
<dbReference type="SUPFAM" id="SSF53955">
    <property type="entry name" value="Lysozyme-like"/>
    <property type="match status" value="1"/>
</dbReference>
<dbReference type="PROSITE" id="PS00922">
    <property type="entry name" value="TRANSGLYCOSYLASE"/>
    <property type="match status" value="1"/>
</dbReference>
<dbReference type="GO" id="GO:0016020">
    <property type="term" value="C:membrane"/>
    <property type="evidence" value="ECO:0007669"/>
    <property type="project" value="InterPro"/>
</dbReference>
<dbReference type="GO" id="GO:0042597">
    <property type="term" value="C:periplasmic space"/>
    <property type="evidence" value="ECO:0007669"/>
    <property type="project" value="InterPro"/>
</dbReference>
<dbReference type="InterPro" id="IPR023346">
    <property type="entry name" value="Lysozyme-like_dom_sf"/>
</dbReference>
<organism evidence="6 7">
    <name type="scientific">Acetobacter cerevisiae</name>
    <dbReference type="NCBI Taxonomy" id="178900"/>
    <lineage>
        <taxon>Bacteria</taxon>
        <taxon>Pseudomonadati</taxon>
        <taxon>Pseudomonadota</taxon>
        <taxon>Alphaproteobacteria</taxon>
        <taxon>Acetobacterales</taxon>
        <taxon>Acetobacteraceae</taxon>
        <taxon>Acetobacter</taxon>
    </lineage>
</organism>
<feature type="domain" description="Transglycosylase SLT" evidence="5">
    <location>
        <begin position="470"/>
        <end position="587"/>
    </location>
</feature>
<dbReference type="Gene3D" id="1.10.530.10">
    <property type="match status" value="1"/>
</dbReference>
<dbReference type="Gene3D" id="1.25.20.10">
    <property type="entry name" value="Bacterial muramidases"/>
    <property type="match status" value="1"/>
</dbReference>
<dbReference type="PATRIC" id="fig|178900.6.peg.2360"/>
<dbReference type="AlphaFoldDB" id="A0A149UUQ6"/>
<proteinExistence type="inferred from homology"/>
<evidence type="ECO:0000256" key="4">
    <source>
        <dbReference type="SAM" id="SignalP"/>
    </source>
</evidence>
<comment type="similarity">
    <text evidence="2">Belongs to the virb1 family.</text>
</comment>
<feature type="signal peptide" evidence="4">
    <location>
        <begin position="1"/>
        <end position="35"/>
    </location>
</feature>
<protein>
    <submittedName>
        <fullName evidence="6">Lytic transglycosylase</fullName>
    </submittedName>
</protein>
<dbReference type="InterPro" id="IPR008939">
    <property type="entry name" value="Lytic_TGlycosylase_superhlx_U"/>
</dbReference>
<dbReference type="Proteomes" id="UP000075312">
    <property type="component" value="Unassembled WGS sequence"/>
</dbReference>
<keyword evidence="3 4" id="KW-0732">Signal</keyword>
<dbReference type="GO" id="GO:0000270">
    <property type="term" value="P:peptidoglycan metabolic process"/>
    <property type="evidence" value="ECO:0007669"/>
    <property type="project" value="InterPro"/>
</dbReference>
<dbReference type="Pfam" id="PF01464">
    <property type="entry name" value="SLT"/>
    <property type="match status" value="1"/>
</dbReference>
<dbReference type="GO" id="GO:0008933">
    <property type="term" value="F:peptidoglycan lytic transglycosylase activity"/>
    <property type="evidence" value="ECO:0007669"/>
    <property type="project" value="InterPro"/>
</dbReference>
<comment type="similarity">
    <text evidence="1">Belongs to the transglycosylase Slt family.</text>
</comment>
<sequence>MRAIGQIPHQIAAKAFMAGAALLAGASVVATKAYAKLPGTGQDTHSEELAMVMPRQAFPEGDDIPLPKPLSPEVSTQIKSIFRLQRQGAFAEAITSTTRLTDATLLGDIEADRYLNPSYHPGATELRAWLKKYVSYADGAAIWARLAALPQHGGPLPSVPVSTHLAPDHTSIPADPLTLDFTRNPLLDRTLRERTGWGLKGVHSALHLITATPGMTPAYAAQLQAETAQAMLNAGETDVALEISQTAVEGSRNKNALAGYVAGLALWQQGDYEQAAPFFEKASHAATATPEMRAACAFWAARTHEKLGQDHARHTWLQHAEAFPTTFYGLLATRILHHASASHEHEHEHEHDHVRKVSFSPLEPSGKAPSAQVLTEIDIEAVGATDIGRRVFALLQVGEQERAENTIRRAWPDLHDVTLARSFQLVADAAGLHDLSAEMSDALQAHSSAQGPEQQNLPLPLLKPRHGFIMDPALVYALTRLESNFDPQAVSGAGAHGLMQIRPLTADFVTSPPNTLNHRFENATSDLHDPSLNLEIGQRYVQYLADLTRHNAHTPLRGGDMIRLLASYNAGPTALARWEKAASSSDDPLLFMELIPNTETRDYVHRALSYLWIYAAKLKLPTPSLTALARNEWPDFADEQALAHTINTRVLH</sequence>
<evidence type="ECO:0000259" key="5">
    <source>
        <dbReference type="Pfam" id="PF01464"/>
    </source>
</evidence>